<dbReference type="Proteomes" id="UP001290462">
    <property type="component" value="Unassembled WGS sequence"/>
</dbReference>
<accession>A0AAW9JRM1</accession>
<dbReference type="PROSITE" id="PS51257">
    <property type="entry name" value="PROKAR_LIPOPROTEIN"/>
    <property type="match status" value="1"/>
</dbReference>
<protein>
    <recommendedName>
        <fullName evidence="2">YqgU-like 6-bladed beta-propeller domain-containing protein</fullName>
    </recommendedName>
</protein>
<dbReference type="EMBL" id="JAVBVO010000003">
    <property type="protein sequence ID" value="MDZ5758258.1"/>
    <property type="molecule type" value="Genomic_DNA"/>
</dbReference>
<proteinExistence type="predicted"/>
<dbReference type="Pfam" id="PF21101">
    <property type="entry name" value="YqgU"/>
    <property type="match status" value="1"/>
</dbReference>
<organism evidence="3 4">
    <name type="scientific">Carnobacterium maltaromaticum</name>
    <name type="common">Carnobacterium piscicola</name>
    <dbReference type="NCBI Taxonomy" id="2751"/>
    <lineage>
        <taxon>Bacteria</taxon>
        <taxon>Bacillati</taxon>
        <taxon>Bacillota</taxon>
        <taxon>Bacilli</taxon>
        <taxon>Lactobacillales</taxon>
        <taxon>Carnobacteriaceae</taxon>
        <taxon>Carnobacterium</taxon>
    </lineage>
</organism>
<dbReference type="InterPro" id="IPR048421">
    <property type="entry name" value="YqgU_beta-prop"/>
</dbReference>
<comment type="caution">
    <text evidence="3">The sequence shown here is derived from an EMBL/GenBank/DDBJ whole genome shotgun (WGS) entry which is preliminary data.</text>
</comment>
<evidence type="ECO:0000256" key="1">
    <source>
        <dbReference type="SAM" id="Phobius"/>
    </source>
</evidence>
<evidence type="ECO:0000313" key="4">
    <source>
        <dbReference type="Proteomes" id="UP001290462"/>
    </source>
</evidence>
<evidence type="ECO:0000259" key="2">
    <source>
        <dbReference type="Pfam" id="PF21101"/>
    </source>
</evidence>
<sequence length="372" mass="42635">MKWTKQALYGTIILVFLSIIGLGGCGKTVENHEEKKEETAISYKKIPIELDSIKKVMGWLSNEEVLVHCGHDFKDVLYKFNVVTGELKILYKPNALILTSAISPDSKKIFIQLAEEQKSKLQVIDLEGKILKENTVDTQGYLNVSWNGSNNAELFLAYYETENVLKVLDWKVSENTLKDVPNDSLTPVWYSDNLYVYVDNLGEFLLTKGELYLGDVRTGKKTYLRNQVSGFYLNNDALITFSPSDFNEYELLLSYQYPFMVDKGFLEVPKMSMNDRLLFPYLSQAQRKAPIYGVLPKKAVHLELEMGEYQLAELDFEERKIIPILDLPDNAPIQVSPNGKRVLYGWRFENVADLKTKKIYPLLNIPEKTPKS</sequence>
<dbReference type="SUPFAM" id="SSF69304">
    <property type="entry name" value="Tricorn protease N-terminal domain"/>
    <property type="match status" value="1"/>
</dbReference>
<feature type="transmembrane region" description="Helical" evidence="1">
    <location>
        <begin position="7"/>
        <end position="24"/>
    </location>
</feature>
<feature type="domain" description="YqgU-like 6-bladed beta-propeller" evidence="2">
    <location>
        <begin position="81"/>
        <end position="345"/>
    </location>
</feature>
<gene>
    <name evidence="3" type="ORF">RAK27_06250</name>
</gene>
<keyword evidence="1" id="KW-0472">Membrane</keyword>
<name>A0AAW9JRM1_CARML</name>
<dbReference type="AlphaFoldDB" id="A0AAW9JRM1"/>
<reference evidence="3" key="1">
    <citation type="submission" date="2023-08" db="EMBL/GenBank/DDBJ databases">
        <title>Genomic characterization of piscicolin 126 produced by Carnobacterium maltaromaticum CM22 strain isolated from salmon (Salmo salar).</title>
        <authorList>
            <person name="Gonzalez-Gragera E."/>
            <person name="Garcia-Lopez J.D."/>
            <person name="Teso-Perez C."/>
            <person name="Gimenez-Hernandez I."/>
            <person name="Peralta-Sanchez J.M."/>
            <person name="Valdivia E."/>
            <person name="Montalban-Lopez M."/>
            <person name="Martin-Platero A.M."/>
            <person name="Banos A."/>
            <person name="Martinez-Bueno M."/>
        </authorList>
    </citation>
    <scope>NUCLEOTIDE SEQUENCE</scope>
    <source>
        <strain evidence="3">CM22</strain>
    </source>
</reference>
<keyword evidence="1" id="KW-0812">Transmembrane</keyword>
<keyword evidence="1" id="KW-1133">Transmembrane helix</keyword>
<dbReference type="RefSeq" id="WP_015076654.1">
    <property type="nucleotide sequence ID" value="NZ_CBCPHT010000003.1"/>
</dbReference>
<evidence type="ECO:0000313" key="3">
    <source>
        <dbReference type="EMBL" id="MDZ5758258.1"/>
    </source>
</evidence>